<feature type="domain" description="Tudor" evidence="2">
    <location>
        <begin position="270"/>
        <end position="328"/>
    </location>
</feature>
<evidence type="ECO:0000256" key="1">
    <source>
        <dbReference type="SAM" id="MobiDB-lite"/>
    </source>
</evidence>
<gene>
    <name evidence="3" type="primary">TDRD15</name>
    <name evidence="3" type="ORF">AOXY_G6670</name>
</gene>
<evidence type="ECO:0000313" key="3">
    <source>
        <dbReference type="EMBL" id="KAK1171764.1"/>
    </source>
</evidence>
<name>A0AAD8LRH3_ACIOX</name>
<dbReference type="PANTHER" id="PTHR22948">
    <property type="entry name" value="TUDOR DOMAIN CONTAINING PROTEIN"/>
    <property type="match status" value="1"/>
</dbReference>
<feature type="domain" description="Tudor" evidence="2">
    <location>
        <begin position="501"/>
        <end position="559"/>
    </location>
</feature>
<dbReference type="Proteomes" id="UP001230051">
    <property type="component" value="Unassembled WGS sequence"/>
</dbReference>
<dbReference type="InterPro" id="IPR035437">
    <property type="entry name" value="SNase_OB-fold_sf"/>
</dbReference>
<sequence length="1309" mass="148047">NSLVHLQGQYLTVCELDYNIVQVEIQNTPKTKETVEIGAFCLVEDISGYWYRGRVQNRRNDVFDVFLIDNGTILSVDASHLASASDELFMLPPKVVCGFFSNIQPTGEKWGPLAVKYFLSLHGLEVKGYIQSILPHKVLVLEVPDVNKEVIKLGLGKAVDKDTFLLLVEMLTELPLKQNSEPVPDLLIERHTGQEYSFKPSSFHSFQNVVASCGPQVTIGKTERVKLTSAINAGTFYCQLMHMSLDLQEVTEKLSYCCESKCKELCETPTGNVGVLCAVKGKDEKWHRGFVQQVLSNGHARVLFVDYGFCESVKAQHILQLPPDFHSAPIMSFPCALSCLTELDEELQKQQMNELKKGLLTGILYIRPDSFKPDHHLYYVTLLSPLDGADQGFQKESCKRQPFTGPYGKPTFSHTVQENSIQEMCKTDNWDISNRKPTAKATYKVKELEDGSVFVGYVEHVLNPSDFWIRTDDHNSEFEEMMKNIVCFYDSLELDEGILDNPEPGLLCCAMFEKDMHYYRAVIVDVFENGAEVFFLDFGNTDKVPYMCIKTLPLRFAEVPALAFHCSLAHLVPVEDVWTANATSVFRTAVLNKVLLVHVVQKRKDKYIVDLHDKEIESKCSVITLLVQAGLAEYWKEMSADYNQKLAKASWDQQSKRKKHKNVSFMQSQHNSKSKETSPVQSVARPGKVPCNSYTEDFLKLFTSASVSSEQRETKVPIKPQIFKVGCVLDVKISSIDSPSEFWCQVKNQLFKMELLMEDIQCYYRLHADPFQPGELACVAKCSKDGKWYRGCVVQQMQAEHAGRSNLLSVTNIREGHECLARSEKECLWHRAEVEEIFTESEEVSVAFFDHGATERISISDIKELADDLKHVPRQAILCKWRGCEKLNSESGEMLNNYLKPLMDQEIKLLFVSVFNSPPVWEVEIMIDGGLLVHHVKDTISVRDEEIRKSIPKLGDYLQNGDNVNDTTPPQSLTLAPVQTNKEYSGFAAAVIDPSEFFIELEDMFLTMNTVSMMLAELPDDLAALPVGLIKPGSCCLVNSESKNKWCRAEITEVANNSVQTTLVDYGHCSPVPYSSLNEIKKLPEELARLPKLTYPCLLRGVKPINGEHWTDEAIIFFQECICRRNLIIYFRRYVFEALWEVDILIGDVDIANELAAAGHAAYIENMPLLRKEVEKPSDSYSQMSPNPTIPESEIVNSAILSLLKQKHCNEYLNYGSFCDENDPNSIVVNGESWPPVQQGNVQDVENNASAHEQEDSIHDNTRRTLTVGLPLKKNCKYFIVPFIKIPVCRSCFFPPIIKVSNSKNTVKT</sequence>
<organism evidence="3 4">
    <name type="scientific">Acipenser oxyrinchus oxyrinchus</name>
    <dbReference type="NCBI Taxonomy" id="40147"/>
    <lineage>
        <taxon>Eukaryota</taxon>
        <taxon>Metazoa</taxon>
        <taxon>Chordata</taxon>
        <taxon>Craniata</taxon>
        <taxon>Vertebrata</taxon>
        <taxon>Euteleostomi</taxon>
        <taxon>Actinopterygii</taxon>
        <taxon>Chondrostei</taxon>
        <taxon>Acipenseriformes</taxon>
        <taxon>Acipenseridae</taxon>
        <taxon>Acipenser</taxon>
    </lineage>
</organism>
<dbReference type="InterPro" id="IPR002999">
    <property type="entry name" value="Tudor"/>
</dbReference>
<feature type="domain" description="Tudor" evidence="2">
    <location>
        <begin position="1029"/>
        <end position="1087"/>
    </location>
</feature>
<dbReference type="Gene3D" id="2.40.50.90">
    <property type="match status" value="3"/>
</dbReference>
<keyword evidence="4" id="KW-1185">Reference proteome</keyword>
<feature type="domain" description="Tudor" evidence="2">
    <location>
        <begin position="34"/>
        <end position="91"/>
    </location>
</feature>
<evidence type="ECO:0000313" key="4">
    <source>
        <dbReference type="Proteomes" id="UP001230051"/>
    </source>
</evidence>
<dbReference type="Gene3D" id="2.30.30.140">
    <property type="match status" value="5"/>
</dbReference>
<feature type="non-terminal residue" evidence="3">
    <location>
        <position position="1309"/>
    </location>
</feature>
<dbReference type="Pfam" id="PF00567">
    <property type="entry name" value="TUDOR"/>
    <property type="match status" value="6"/>
</dbReference>
<protein>
    <submittedName>
        <fullName evidence="3">Tudor domain-containing protein 15-like</fullName>
    </submittedName>
</protein>
<dbReference type="SMART" id="SM00333">
    <property type="entry name" value="TUDOR"/>
    <property type="match status" value="5"/>
</dbReference>
<reference evidence="3" key="1">
    <citation type="submission" date="2022-02" db="EMBL/GenBank/DDBJ databases">
        <title>Atlantic sturgeon de novo genome assembly.</title>
        <authorList>
            <person name="Stock M."/>
            <person name="Klopp C."/>
            <person name="Guiguen Y."/>
            <person name="Cabau C."/>
            <person name="Parinello H."/>
            <person name="Santidrian Yebra-Pimentel E."/>
            <person name="Kuhl H."/>
            <person name="Dirks R.P."/>
            <person name="Guessner J."/>
            <person name="Wuertz S."/>
            <person name="Du K."/>
            <person name="Schartl M."/>
        </authorList>
    </citation>
    <scope>NUCLEOTIDE SEQUENCE</scope>
    <source>
        <strain evidence="3">STURGEONOMICS-FGT-2020</strain>
        <tissue evidence="3">Whole blood</tissue>
    </source>
</reference>
<dbReference type="PANTHER" id="PTHR22948:SF7">
    <property type="entry name" value="TUDOR DOMAIN-CONTAINING PROTEIN 15"/>
    <property type="match status" value="1"/>
</dbReference>
<dbReference type="EMBL" id="JAGXEW010000005">
    <property type="protein sequence ID" value="KAK1171764.1"/>
    <property type="molecule type" value="Genomic_DNA"/>
</dbReference>
<proteinExistence type="predicted"/>
<comment type="caution">
    <text evidence="3">The sequence shown here is derived from an EMBL/GenBank/DDBJ whole genome shotgun (WGS) entry which is preliminary data.</text>
</comment>
<dbReference type="InterPro" id="IPR050621">
    <property type="entry name" value="Tudor_domain_containing"/>
</dbReference>
<dbReference type="PROSITE" id="PS50304">
    <property type="entry name" value="TUDOR"/>
    <property type="match status" value="5"/>
</dbReference>
<dbReference type="SUPFAM" id="SSF63748">
    <property type="entry name" value="Tudor/PWWP/MBT"/>
    <property type="match status" value="5"/>
</dbReference>
<feature type="domain" description="Tudor" evidence="2">
    <location>
        <begin position="812"/>
        <end position="872"/>
    </location>
</feature>
<evidence type="ECO:0000259" key="2">
    <source>
        <dbReference type="PROSITE" id="PS50304"/>
    </source>
</evidence>
<feature type="compositionally biased region" description="Polar residues" evidence="1">
    <location>
        <begin position="664"/>
        <end position="681"/>
    </location>
</feature>
<accession>A0AAD8LRH3</accession>
<feature type="region of interest" description="Disordered" evidence="1">
    <location>
        <begin position="653"/>
        <end position="687"/>
    </location>
</feature>